<organism evidence="1 2">
    <name type="scientific">Armadillidium nasatum</name>
    <dbReference type="NCBI Taxonomy" id="96803"/>
    <lineage>
        <taxon>Eukaryota</taxon>
        <taxon>Metazoa</taxon>
        <taxon>Ecdysozoa</taxon>
        <taxon>Arthropoda</taxon>
        <taxon>Crustacea</taxon>
        <taxon>Multicrustacea</taxon>
        <taxon>Malacostraca</taxon>
        <taxon>Eumalacostraca</taxon>
        <taxon>Peracarida</taxon>
        <taxon>Isopoda</taxon>
        <taxon>Oniscidea</taxon>
        <taxon>Crinocheta</taxon>
        <taxon>Armadillidiidae</taxon>
        <taxon>Armadillidium</taxon>
    </lineage>
</organism>
<evidence type="ECO:0000313" key="2">
    <source>
        <dbReference type="Proteomes" id="UP000326759"/>
    </source>
</evidence>
<keyword evidence="2" id="KW-1185">Reference proteome</keyword>
<name>A0A5N5TAH6_9CRUS</name>
<protein>
    <submittedName>
        <fullName evidence="1">Uncharacterized protein</fullName>
    </submittedName>
</protein>
<evidence type="ECO:0000313" key="1">
    <source>
        <dbReference type="EMBL" id="KAB7503078.1"/>
    </source>
</evidence>
<sequence>MFKKKVQLSLVTLVGEEKMKDFGYPKRTAEQVLIDILDIAGKMPCADVRVDEMERIKINVYMFLDYFLPDDEAWKEFGGRGCPIELVVDNMVSTFAKSRALFALSLNPYPQCPTIPYPLLMKRNSSHSISFIPNHLPTRGNNGHEFEFITHNGIPNFHAPLLKDSR</sequence>
<dbReference type="AlphaFoldDB" id="A0A5N5TAH6"/>
<comment type="caution">
    <text evidence="1">The sequence shown here is derived from an EMBL/GenBank/DDBJ whole genome shotgun (WGS) entry which is preliminary data.</text>
</comment>
<proteinExistence type="predicted"/>
<accession>A0A5N5TAH6</accession>
<dbReference type="EMBL" id="SEYY01005932">
    <property type="protein sequence ID" value="KAB7503078.1"/>
    <property type="molecule type" value="Genomic_DNA"/>
</dbReference>
<reference evidence="1 2" key="1">
    <citation type="journal article" date="2019" name="PLoS Biol.">
        <title>Sex chromosomes control vertical transmission of feminizing Wolbachia symbionts in an isopod.</title>
        <authorList>
            <person name="Becking T."/>
            <person name="Chebbi M.A."/>
            <person name="Giraud I."/>
            <person name="Moumen B."/>
            <person name="Laverre T."/>
            <person name="Caubet Y."/>
            <person name="Peccoud J."/>
            <person name="Gilbert C."/>
            <person name="Cordaux R."/>
        </authorList>
    </citation>
    <scope>NUCLEOTIDE SEQUENCE [LARGE SCALE GENOMIC DNA]</scope>
    <source>
        <strain evidence="1">ANa2</strain>
        <tissue evidence="1">Whole body excluding digestive tract and cuticle</tissue>
    </source>
</reference>
<dbReference type="Proteomes" id="UP000326759">
    <property type="component" value="Unassembled WGS sequence"/>
</dbReference>
<gene>
    <name evidence="1" type="ORF">Anas_09353</name>
</gene>
<dbReference type="OrthoDB" id="10435574at2759"/>